<gene>
    <name evidence="3" type="ORF">DYB30_010128</name>
    <name evidence="2" type="ORF">DYB38_010772</name>
</gene>
<comment type="caution">
    <text evidence="3">The sequence shown here is derived from an EMBL/GenBank/DDBJ whole genome shotgun (WGS) entry which is preliminary data.</text>
</comment>
<evidence type="ECO:0000256" key="1">
    <source>
        <dbReference type="SAM" id="MobiDB-lite"/>
    </source>
</evidence>
<name>A0A397D4M8_APHAT</name>
<evidence type="ECO:0008006" key="6">
    <source>
        <dbReference type="Google" id="ProtNLM"/>
    </source>
</evidence>
<dbReference type="EMBL" id="QUTD01006496">
    <property type="protein sequence ID" value="RHY54994.1"/>
    <property type="molecule type" value="Genomic_DNA"/>
</dbReference>
<evidence type="ECO:0000313" key="5">
    <source>
        <dbReference type="Proteomes" id="UP000266643"/>
    </source>
</evidence>
<dbReference type="Proteomes" id="UP000265716">
    <property type="component" value="Unassembled WGS sequence"/>
</dbReference>
<feature type="compositionally biased region" description="Basic and acidic residues" evidence="1">
    <location>
        <begin position="30"/>
        <end position="46"/>
    </location>
</feature>
<feature type="compositionally biased region" description="Low complexity" evidence="1">
    <location>
        <begin position="50"/>
        <end position="60"/>
    </location>
</feature>
<dbReference type="SUPFAM" id="SSF57756">
    <property type="entry name" value="Retrovirus zinc finger-like domains"/>
    <property type="match status" value="1"/>
</dbReference>
<proteinExistence type="predicted"/>
<evidence type="ECO:0000313" key="4">
    <source>
        <dbReference type="Proteomes" id="UP000265716"/>
    </source>
</evidence>
<accession>A0A397D4M8</accession>
<sequence length="219" mass="24493">MPRHAVAVTELLKRDINYRIQHHSNSPVQRDLEKRNKAAEDSDKAADTTSVPSHVSPEPSSGFPFLLPLEFASLLVKMFSDMADVKEAMETTLSNNAFGGWIWSEIQDSFVDQFCSSTRRDRVDNLIEASERYMEPLKAYAIRLQKILDEVPDYAAPIQPSQPYGFAYQQAAPIQPATMRCNPCGQTGHYPGEHAKLFHFCGQPGHTVVKCLSKPAIQA</sequence>
<feature type="region of interest" description="Disordered" evidence="1">
    <location>
        <begin position="23"/>
        <end position="60"/>
    </location>
</feature>
<dbReference type="EMBL" id="QUTC01007263">
    <property type="protein sequence ID" value="RHY48402.1"/>
    <property type="molecule type" value="Genomic_DNA"/>
</dbReference>
<dbReference type="InterPro" id="IPR036875">
    <property type="entry name" value="Znf_CCHC_sf"/>
</dbReference>
<dbReference type="AlphaFoldDB" id="A0A397D4M8"/>
<dbReference type="GO" id="GO:0003676">
    <property type="term" value="F:nucleic acid binding"/>
    <property type="evidence" value="ECO:0007669"/>
    <property type="project" value="InterPro"/>
</dbReference>
<evidence type="ECO:0000313" key="3">
    <source>
        <dbReference type="EMBL" id="RHY54994.1"/>
    </source>
</evidence>
<protein>
    <recommendedName>
        <fullName evidence="6">CCHC-type domain-containing protein</fullName>
    </recommendedName>
</protein>
<organism evidence="3 5">
    <name type="scientific">Aphanomyces astaci</name>
    <name type="common">Crayfish plague agent</name>
    <dbReference type="NCBI Taxonomy" id="112090"/>
    <lineage>
        <taxon>Eukaryota</taxon>
        <taxon>Sar</taxon>
        <taxon>Stramenopiles</taxon>
        <taxon>Oomycota</taxon>
        <taxon>Saprolegniomycetes</taxon>
        <taxon>Saprolegniales</taxon>
        <taxon>Verrucalvaceae</taxon>
        <taxon>Aphanomyces</taxon>
    </lineage>
</organism>
<dbReference type="GO" id="GO:0008270">
    <property type="term" value="F:zinc ion binding"/>
    <property type="evidence" value="ECO:0007669"/>
    <property type="project" value="InterPro"/>
</dbReference>
<evidence type="ECO:0000313" key="2">
    <source>
        <dbReference type="EMBL" id="RHY48402.1"/>
    </source>
</evidence>
<dbReference type="Proteomes" id="UP000266643">
    <property type="component" value="Unassembled WGS sequence"/>
</dbReference>
<reference evidence="4 5" key="1">
    <citation type="submission" date="2018-08" db="EMBL/GenBank/DDBJ databases">
        <title>Aphanomyces genome sequencing and annotation.</title>
        <authorList>
            <person name="Minardi D."/>
            <person name="Oidtmann B."/>
            <person name="Van Der Giezen M."/>
            <person name="Studholme D.J."/>
        </authorList>
    </citation>
    <scope>NUCLEOTIDE SEQUENCE [LARGE SCALE GENOMIC DNA]</scope>
    <source>
        <strain evidence="3 5">D2</strain>
        <strain evidence="2 4">SA</strain>
    </source>
</reference>